<evidence type="ECO:0000256" key="6">
    <source>
        <dbReference type="PIRSR" id="PIRSR601765-1"/>
    </source>
</evidence>
<keyword evidence="6" id="KW-0479">Metal-binding</keyword>
<gene>
    <name evidence="8" type="ORF">GCM10017653_06760</name>
</gene>
<evidence type="ECO:0000256" key="4">
    <source>
        <dbReference type="ARBA" id="ARBA00023239"/>
    </source>
</evidence>
<dbReference type="PANTHER" id="PTHR11002:SF79">
    <property type="entry name" value="CARBONIC ANHYDRASE 2"/>
    <property type="match status" value="1"/>
</dbReference>
<organism evidence="8 9">
    <name type="scientific">Ancylobacter defluvii</name>
    <dbReference type="NCBI Taxonomy" id="1282440"/>
    <lineage>
        <taxon>Bacteria</taxon>
        <taxon>Pseudomonadati</taxon>
        <taxon>Pseudomonadota</taxon>
        <taxon>Alphaproteobacteria</taxon>
        <taxon>Hyphomicrobiales</taxon>
        <taxon>Xanthobacteraceae</taxon>
        <taxon>Ancylobacter</taxon>
    </lineage>
</organism>
<dbReference type="CDD" id="cd03378">
    <property type="entry name" value="beta_CA_cladeC"/>
    <property type="match status" value="1"/>
</dbReference>
<evidence type="ECO:0000256" key="2">
    <source>
        <dbReference type="ARBA" id="ARBA00012925"/>
    </source>
</evidence>
<feature type="binding site" evidence="6">
    <location>
        <position position="156"/>
    </location>
    <ligand>
        <name>Zn(2+)</name>
        <dbReference type="ChEBI" id="CHEBI:29105"/>
    </ligand>
</feature>
<evidence type="ECO:0000256" key="5">
    <source>
        <dbReference type="ARBA" id="ARBA00048348"/>
    </source>
</evidence>
<name>A0A9W6JSX1_9HYPH</name>
<dbReference type="SMART" id="SM00947">
    <property type="entry name" value="Pro_CA"/>
    <property type="match status" value="1"/>
</dbReference>
<dbReference type="EC" id="4.2.1.1" evidence="2 7"/>
<sequence>MVCSMGGFQLMEPVMTNLSVVSRRNVFGTLACGCVAAAGLGSRPARAASPLAKTSLSAEEALAKLKAGNAAFVAGGACIPAGGPVPISTLSAGQAPFAVVLGCSDSRTPPEHVFTTGLGELFIIRVAGNTADTTAIGSIEYAVAVLGAPLVMVMGHSQCGAVEAAGEVISVGTQFPGFIGDMVQPIVPAVLRARRDGHMLLDDAVRANVEDVAAHIARASELVAEAISANKLRVVGGVYNLANGKVDFLA</sequence>
<evidence type="ECO:0000256" key="7">
    <source>
        <dbReference type="RuleBase" id="RU003956"/>
    </source>
</evidence>
<dbReference type="PROSITE" id="PS00705">
    <property type="entry name" value="PROK_CO2_ANHYDRASE_2"/>
    <property type="match status" value="1"/>
</dbReference>
<dbReference type="GO" id="GO:0004089">
    <property type="term" value="F:carbonate dehydratase activity"/>
    <property type="evidence" value="ECO:0007669"/>
    <property type="project" value="UniProtKB-UniRule"/>
</dbReference>
<comment type="catalytic activity">
    <reaction evidence="5 7">
        <text>hydrogencarbonate + H(+) = CO2 + H2O</text>
        <dbReference type="Rhea" id="RHEA:10748"/>
        <dbReference type="ChEBI" id="CHEBI:15377"/>
        <dbReference type="ChEBI" id="CHEBI:15378"/>
        <dbReference type="ChEBI" id="CHEBI:16526"/>
        <dbReference type="ChEBI" id="CHEBI:17544"/>
        <dbReference type="EC" id="4.2.1.1"/>
    </reaction>
</comment>
<dbReference type="AlphaFoldDB" id="A0A9W6JSX1"/>
<reference evidence="8" key="1">
    <citation type="journal article" date="2014" name="Int. J. Syst. Evol. Microbiol.">
        <title>Complete genome sequence of Corynebacterium casei LMG S-19264T (=DSM 44701T), isolated from a smear-ripened cheese.</title>
        <authorList>
            <consortium name="US DOE Joint Genome Institute (JGI-PGF)"/>
            <person name="Walter F."/>
            <person name="Albersmeier A."/>
            <person name="Kalinowski J."/>
            <person name="Ruckert C."/>
        </authorList>
    </citation>
    <scope>NUCLEOTIDE SEQUENCE</scope>
    <source>
        <strain evidence="8">VKM B-2789</strain>
    </source>
</reference>
<feature type="binding site" evidence="6">
    <location>
        <position position="105"/>
    </location>
    <ligand>
        <name>Zn(2+)</name>
        <dbReference type="ChEBI" id="CHEBI:29105"/>
    </ligand>
</feature>
<keyword evidence="3 6" id="KW-0862">Zinc</keyword>
<protein>
    <recommendedName>
        <fullName evidence="2 7">Carbonic anhydrase</fullName>
        <ecNumber evidence="2 7">4.2.1.1</ecNumber>
    </recommendedName>
    <alternativeName>
        <fullName evidence="7">Carbonate dehydratase</fullName>
    </alternativeName>
</protein>
<dbReference type="InterPro" id="IPR036874">
    <property type="entry name" value="Carbonic_anhydrase_sf"/>
</dbReference>
<dbReference type="EMBL" id="BSFM01000003">
    <property type="protein sequence ID" value="GLK82607.1"/>
    <property type="molecule type" value="Genomic_DNA"/>
</dbReference>
<dbReference type="Pfam" id="PF00484">
    <property type="entry name" value="Pro_CA"/>
    <property type="match status" value="1"/>
</dbReference>
<feature type="binding site" evidence="6">
    <location>
        <position position="159"/>
    </location>
    <ligand>
        <name>Zn(2+)</name>
        <dbReference type="ChEBI" id="CHEBI:29105"/>
    </ligand>
</feature>
<accession>A0A9W6JSX1</accession>
<comment type="caution">
    <text evidence="8">The sequence shown here is derived from an EMBL/GenBank/DDBJ whole genome shotgun (WGS) entry which is preliminary data.</text>
</comment>
<keyword evidence="4 7" id="KW-0456">Lyase</keyword>
<feature type="binding site" evidence="6">
    <location>
        <position position="103"/>
    </location>
    <ligand>
        <name>Zn(2+)</name>
        <dbReference type="ChEBI" id="CHEBI:29105"/>
    </ligand>
</feature>
<dbReference type="InterPro" id="IPR015892">
    <property type="entry name" value="Carbonic_anhydrase_CS"/>
</dbReference>
<comment type="similarity">
    <text evidence="1 7">Belongs to the beta-class carbonic anhydrase family.</text>
</comment>
<keyword evidence="9" id="KW-1185">Reference proteome</keyword>
<evidence type="ECO:0000313" key="8">
    <source>
        <dbReference type="EMBL" id="GLK82607.1"/>
    </source>
</evidence>
<proteinExistence type="inferred from homology"/>
<evidence type="ECO:0000256" key="3">
    <source>
        <dbReference type="ARBA" id="ARBA00022833"/>
    </source>
</evidence>
<comment type="function">
    <text evidence="7">Reversible hydration of carbon dioxide.</text>
</comment>
<evidence type="ECO:0000313" key="9">
    <source>
        <dbReference type="Proteomes" id="UP001143330"/>
    </source>
</evidence>
<dbReference type="SUPFAM" id="SSF53056">
    <property type="entry name" value="beta-carbonic anhydrase, cab"/>
    <property type="match status" value="1"/>
</dbReference>
<comment type="cofactor">
    <cofactor evidence="6">
        <name>Zn(2+)</name>
        <dbReference type="ChEBI" id="CHEBI:29105"/>
    </cofactor>
    <text evidence="6">Binds 1 zinc ion per subunit.</text>
</comment>
<dbReference type="Proteomes" id="UP001143330">
    <property type="component" value="Unassembled WGS sequence"/>
</dbReference>
<dbReference type="Gene3D" id="3.40.1050.10">
    <property type="entry name" value="Carbonic anhydrase"/>
    <property type="match status" value="1"/>
</dbReference>
<dbReference type="PANTHER" id="PTHR11002">
    <property type="entry name" value="CARBONIC ANHYDRASE"/>
    <property type="match status" value="1"/>
</dbReference>
<dbReference type="InterPro" id="IPR001765">
    <property type="entry name" value="Carbonic_anhydrase"/>
</dbReference>
<evidence type="ECO:0000256" key="1">
    <source>
        <dbReference type="ARBA" id="ARBA00006217"/>
    </source>
</evidence>
<dbReference type="GO" id="GO:0015976">
    <property type="term" value="P:carbon utilization"/>
    <property type="evidence" value="ECO:0007669"/>
    <property type="project" value="InterPro"/>
</dbReference>
<reference evidence="8" key="2">
    <citation type="submission" date="2023-01" db="EMBL/GenBank/DDBJ databases">
        <authorList>
            <person name="Sun Q."/>
            <person name="Evtushenko L."/>
        </authorList>
    </citation>
    <scope>NUCLEOTIDE SEQUENCE</scope>
    <source>
        <strain evidence="8">VKM B-2789</strain>
    </source>
</reference>
<dbReference type="GO" id="GO:0008270">
    <property type="term" value="F:zinc ion binding"/>
    <property type="evidence" value="ECO:0007669"/>
    <property type="project" value="UniProtKB-UniRule"/>
</dbReference>